<comment type="caution">
    <text evidence="3">The sequence shown here is derived from an EMBL/GenBank/DDBJ whole genome shotgun (WGS) entry which is preliminary data.</text>
</comment>
<evidence type="ECO:0000313" key="3">
    <source>
        <dbReference type="EMBL" id="KAG7562899.1"/>
    </source>
</evidence>
<gene>
    <name evidence="3" type="ORF">FFLO_01728</name>
</gene>
<feature type="domain" description="GP-PDE" evidence="2">
    <location>
        <begin position="102"/>
        <end position="343"/>
    </location>
</feature>
<dbReference type="CDD" id="cd08570">
    <property type="entry name" value="GDPD_YPL206cp_fungi"/>
    <property type="match status" value="1"/>
</dbReference>
<reference evidence="3" key="1">
    <citation type="submission" date="2020-04" db="EMBL/GenBank/DDBJ databases">
        <title>Analysis of mating type loci in Filobasidium floriforme.</title>
        <authorList>
            <person name="Nowrousian M."/>
        </authorList>
    </citation>
    <scope>NUCLEOTIDE SEQUENCE</scope>
    <source>
        <strain evidence="3">CBS 6242</strain>
    </source>
</reference>
<dbReference type="InterPro" id="IPR017946">
    <property type="entry name" value="PLC-like_Pdiesterase_TIM-brl"/>
</dbReference>
<dbReference type="PANTHER" id="PTHR43805:SF1">
    <property type="entry name" value="GP-PDE DOMAIN-CONTAINING PROTEIN"/>
    <property type="match status" value="1"/>
</dbReference>
<evidence type="ECO:0000259" key="2">
    <source>
        <dbReference type="PROSITE" id="PS51704"/>
    </source>
</evidence>
<dbReference type="EMBL" id="JABELV010000024">
    <property type="protein sequence ID" value="KAG7562899.1"/>
    <property type="molecule type" value="Genomic_DNA"/>
</dbReference>
<dbReference type="AlphaFoldDB" id="A0A8K0JPI2"/>
<dbReference type="Pfam" id="PF03009">
    <property type="entry name" value="GDPD"/>
    <property type="match status" value="1"/>
</dbReference>
<keyword evidence="4" id="KW-1185">Reference proteome</keyword>
<dbReference type="OrthoDB" id="1058301at2759"/>
<organism evidence="3 4">
    <name type="scientific">Filobasidium floriforme</name>
    <dbReference type="NCBI Taxonomy" id="5210"/>
    <lineage>
        <taxon>Eukaryota</taxon>
        <taxon>Fungi</taxon>
        <taxon>Dikarya</taxon>
        <taxon>Basidiomycota</taxon>
        <taxon>Agaricomycotina</taxon>
        <taxon>Tremellomycetes</taxon>
        <taxon>Filobasidiales</taxon>
        <taxon>Filobasidiaceae</taxon>
        <taxon>Filobasidium</taxon>
    </lineage>
</organism>
<evidence type="ECO:0000313" key="4">
    <source>
        <dbReference type="Proteomes" id="UP000812966"/>
    </source>
</evidence>
<accession>A0A8K0JPI2</accession>
<dbReference type="GO" id="GO:0006629">
    <property type="term" value="P:lipid metabolic process"/>
    <property type="evidence" value="ECO:0007669"/>
    <property type="project" value="InterPro"/>
</dbReference>
<name>A0A8K0JPI2_9TREE</name>
<dbReference type="Proteomes" id="UP000812966">
    <property type="component" value="Unassembled WGS sequence"/>
</dbReference>
<dbReference type="Gene3D" id="3.20.20.190">
    <property type="entry name" value="Phosphatidylinositol (PI) phosphodiesterase"/>
    <property type="match status" value="1"/>
</dbReference>
<dbReference type="SUPFAM" id="SSF51695">
    <property type="entry name" value="PLC-like phosphodiesterases"/>
    <property type="match status" value="1"/>
</dbReference>
<dbReference type="GO" id="GO:0008081">
    <property type="term" value="F:phosphoric diester hydrolase activity"/>
    <property type="evidence" value="ECO:0007669"/>
    <property type="project" value="InterPro"/>
</dbReference>
<sequence length="402" mass="45303">MSAQIKSTPASTSSSATNSTEVSPAFYRFEDPIINGQLTPLTSVDTTPVNEKEDSDKLVQFKDVHAAGGQMQEGIDVDVPPTELEILQARVKESCEGRTQKVEAWGHRGASATCPENTMASFRATCEAGAQGIETDIHITKDDVLVMFHDPELGGKTTGTGKIHETPWNGVLEHIRTLEQPAQPLPRFSEVLALLMEPANIHVKLNIDCKVENLPDKLFPMIKEEMFKYEHWETLLAPRIILGIWHPKFILAAKRHLPFIPLYAICMSVATVRSFFFQHCVGFSIAFPALYSADGKRFRDEARAAGKKITVFTVNDRSEMLECIRWGVRAVITDEPSKMVSLQEQIQQDPTTLLTPYFQRVLMPWTSPRYYAYKYNAEADIEMEYLEREGGKFYVVQDVINI</sequence>
<dbReference type="PROSITE" id="PS51704">
    <property type="entry name" value="GP_PDE"/>
    <property type="match status" value="1"/>
</dbReference>
<evidence type="ECO:0000256" key="1">
    <source>
        <dbReference type="SAM" id="MobiDB-lite"/>
    </source>
</evidence>
<proteinExistence type="predicted"/>
<feature type="compositionally biased region" description="Low complexity" evidence="1">
    <location>
        <begin position="7"/>
        <end position="20"/>
    </location>
</feature>
<feature type="region of interest" description="Disordered" evidence="1">
    <location>
        <begin position="1"/>
        <end position="20"/>
    </location>
</feature>
<protein>
    <recommendedName>
        <fullName evidence="2">GP-PDE domain-containing protein</fullName>
    </recommendedName>
</protein>
<dbReference type="PANTHER" id="PTHR43805">
    <property type="entry name" value="GLYCEROPHOSPHORYL DIESTER PHOSPHODIESTERASE"/>
    <property type="match status" value="1"/>
</dbReference>
<dbReference type="InterPro" id="IPR030395">
    <property type="entry name" value="GP_PDE_dom"/>
</dbReference>